<protein>
    <submittedName>
        <fullName evidence="3">Reticulocyte binding protein 5</fullName>
    </submittedName>
</protein>
<dbReference type="VEuPathDB" id="PlasmoDB:PRG01_0428700"/>
<dbReference type="Pfam" id="PF18515">
    <property type="entry name" value="Rh5"/>
    <property type="match status" value="2"/>
</dbReference>
<comment type="caution">
    <text evidence="3">The sequence shown here is derived from an EMBL/GenBank/DDBJ whole genome shotgun (WGS) entry which is preliminary data.</text>
</comment>
<dbReference type="InterPro" id="IPR041668">
    <property type="entry name" value="Rh5_CC"/>
</dbReference>
<accession>A0A151LSP3</accession>
<feature type="domain" description="Rh5 coiled-coil" evidence="2">
    <location>
        <begin position="302"/>
        <end position="513"/>
    </location>
</feature>
<evidence type="ECO:0000313" key="3">
    <source>
        <dbReference type="EMBL" id="KYO02200.1"/>
    </source>
</evidence>
<keyword evidence="1" id="KW-0732">Signal</keyword>
<dbReference type="VEuPathDB" id="PlasmoDB:PRCDC_0421300"/>
<proteinExistence type="predicted"/>
<gene>
    <name evidence="3" type="ORF">PRSY57_0421300</name>
</gene>
<reference evidence="3 4" key="1">
    <citation type="journal article" date="2016" name="Nat. Commun.">
        <title>Genomes of cryptic chimpanzee Plasmodium species reveal key evolutionary events leading to human malaria.</title>
        <authorList>
            <person name="Sundararaman S.A."/>
            <person name="Plenderleith L.J."/>
            <person name="Liu W."/>
            <person name="Loy D.E."/>
            <person name="Learn G.H."/>
            <person name="Li Y."/>
            <person name="Shaw K.S."/>
            <person name="Ayouba A."/>
            <person name="Peeters M."/>
            <person name="Speede S."/>
            <person name="Shaw G.M."/>
            <person name="Bushman F.D."/>
            <person name="Brisson D."/>
            <person name="Rayner J.C."/>
            <person name="Sharp P.M."/>
            <person name="Hahn B.H."/>
        </authorList>
    </citation>
    <scope>NUCLEOTIDE SEQUENCE [LARGE SCALE GENOMIC DNA]</scope>
    <source>
        <strain evidence="3 4">SY57</strain>
    </source>
</reference>
<organism evidence="3 4">
    <name type="scientific">Plasmodium reichenowi</name>
    <dbReference type="NCBI Taxonomy" id="5854"/>
    <lineage>
        <taxon>Eukaryota</taxon>
        <taxon>Sar</taxon>
        <taxon>Alveolata</taxon>
        <taxon>Apicomplexa</taxon>
        <taxon>Aconoidasida</taxon>
        <taxon>Haemosporida</taxon>
        <taxon>Plasmodiidae</taxon>
        <taxon>Plasmodium</taxon>
        <taxon>Plasmodium (Laverania)</taxon>
    </lineage>
</organism>
<name>A0A151LSP3_PLARE</name>
<dbReference type="RefSeq" id="XP_012761520.2">
    <property type="nucleotide sequence ID" value="XM_012906066.2"/>
</dbReference>
<dbReference type="AlphaFoldDB" id="A0A151LSP3"/>
<feature type="chain" id="PRO_5007584416" evidence="1">
    <location>
        <begin position="25"/>
        <end position="535"/>
    </location>
</feature>
<dbReference type="GeneID" id="24529627"/>
<feature type="signal peptide" evidence="1">
    <location>
        <begin position="1"/>
        <end position="24"/>
    </location>
</feature>
<evidence type="ECO:0000256" key="1">
    <source>
        <dbReference type="SAM" id="SignalP"/>
    </source>
</evidence>
<feature type="domain" description="Rh5 coiled-coil" evidence="2">
    <location>
        <begin position="218"/>
        <end position="292"/>
    </location>
</feature>
<dbReference type="KEGG" id="prei:PRSY57_0421300"/>
<evidence type="ECO:0000313" key="4">
    <source>
        <dbReference type="Proteomes" id="UP000076359"/>
    </source>
</evidence>
<evidence type="ECO:0000259" key="2">
    <source>
        <dbReference type="Pfam" id="PF18515"/>
    </source>
</evidence>
<sequence>MIRIKKKIILSILYIHLFILNSLSFENAKKKTKNQENNLTLLPIKSSEEEKSNIKHKDIGNVNKDDINNDIDNDKKDVKINNVKDHSTYIKSYLNKNVNDGLKYLFMPSHNAYIKKYSLFNKMNDDMLLNEKKDVNNNKDDDKNINHKNVNFLQNDFKGLPKNNIADSIDIVQEKEGHLDFIIIPYYSHVEYCKHLSIISVFHRLSTYGEYKDVIAFVKNINEKYDKVKDKCNEIKNDLITTIKKLENPHDVNNKNEDSNIYNTFEDIDDIYEDDVQDQLEYVYDTIEDADSDNTHPNKKKYHLINRTYKKMMDEYNLKKNKLIQCIKNNEPDFNNIYMDIKNYSTNRFENISCDNINFCNTNGIKNHYIYYIEKEMLAIKSKDLNKDIKDMTSILQQSELLLINLNKKMGSYIYIDTIKFIHKEMKYIFKRIEHHTNIIIDKIKIIDDKYKISINKTFPKNILLPKILDLSNEYALFITSSTLRQMLYNTFYTKEKHLHNLFHHLIYVLQIKFNDVPVHMEYFPLYKKKKILTQ</sequence>
<dbReference type="Proteomes" id="UP000076359">
    <property type="component" value="Chromosome 4"/>
</dbReference>
<dbReference type="EMBL" id="LVLA01000005">
    <property type="protein sequence ID" value="KYO02200.1"/>
    <property type="molecule type" value="Genomic_DNA"/>
</dbReference>